<sequence>MADIFGCAGPNATENIPFERSRRVELESRFARGTGEWWSRYCVTKAGGARLLDTR</sequence>
<dbReference type="Proteomes" id="UP000054018">
    <property type="component" value="Unassembled WGS sequence"/>
</dbReference>
<dbReference type="HOGENOM" id="CLU_3033259_0_0_1"/>
<accession>A0A0C9YE19</accession>
<reference evidence="2" key="2">
    <citation type="submission" date="2015-01" db="EMBL/GenBank/DDBJ databases">
        <title>Evolutionary Origins and Diversification of the Mycorrhizal Mutualists.</title>
        <authorList>
            <consortium name="DOE Joint Genome Institute"/>
            <consortium name="Mycorrhizal Genomics Consortium"/>
            <person name="Kohler A."/>
            <person name="Kuo A."/>
            <person name="Nagy L.G."/>
            <person name="Floudas D."/>
            <person name="Copeland A."/>
            <person name="Barry K.W."/>
            <person name="Cichocki N."/>
            <person name="Veneault-Fourrey C."/>
            <person name="LaButti K."/>
            <person name="Lindquist E.A."/>
            <person name="Lipzen A."/>
            <person name="Lundell T."/>
            <person name="Morin E."/>
            <person name="Murat C."/>
            <person name="Riley R."/>
            <person name="Ohm R."/>
            <person name="Sun H."/>
            <person name="Tunlid A."/>
            <person name="Henrissat B."/>
            <person name="Grigoriev I.V."/>
            <person name="Hibbett D.S."/>
            <person name="Martin F."/>
        </authorList>
    </citation>
    <scope>NUCLEOTIDE SEQUENCE [LARGE SCALE GENOMIC DNA]</scope>
    <source>
        <strain evidence="2">441</strain>
    </source>
</reference>
<organism evidence="1 2">
    <name type="scientific">Pisolithus microcarpus 441</name>
    <dbReference type="NCBI Taxonomy" id="765257"/>
    <lineage>
        <taxon>Eukaryota</taxon>
        <taxon>Fungi</taxon>
        <taxon>Dikarya</taxon>
        <taxon>Basidiomycota</taxon>
        <taxon>Agaricomycotina</taxon>
        <taxon>Agaricomycetes</taxon>
        <taxon>Agaricomycetidae</taxon>
        <taxon>Boletales</taxon>
        <taxon>Sclerodermatineae</taxon>
        <taxon>Pisolithaceae</taxon>
        <taxon>Pisolithus</taxon>
    </lineage>
</organism>
<protein>
    <submittedName>
        <fullName evidence="1">Uncharacterized protein</fullName>
    </submittedName>
</protein>
<dbReference type="EMBL" id="KN834118">
    <property type="protein sequence ID" value="KIK12084.1"/>
    <property type="molecule type" value="Genomic_DNA"/>
</dbReference>
<evidence type="ECO:0000313" key="2">
    <source>
        <dbReference type="Proteomes" id="UP000054018"/>
    </source>
</evidence>
<reference evidence="1 2" key="1">
    <citation type="submission" date="2014-04" db="EMBL/GenBank/DDBJ databases">
        <authorList>
            <consortium name="DOE Joint Genome Institute"/>
            <person name="Kuo A."/>
            <person name="Kohler A."/>
            <person name="Costa M.D."/>
            <person name="Nagy L.G."/>
            <person name="Floudas D."/>
            <person name="Copeland A."/>
            <person name="Barry K.W."/>
            <person name="Cichocki N."/>
            <person name="Veneault-Fourrey C."/>
            <person name="LaButti K."/>
            <person name="Lindquist E.A."/>
            <person name="Lipzen A."/>
            <person name="Lundell T."/>
            <person name="Morin E."/>
            <person name="Murat C."/>
            <person name="Sun H."/>
            <person name="Tunlid A."/>
            <person name="Henrissat B."/>
            <person name="Grigoriev I.V."/>
            <person name="Hibbett D.S."/>
            <person name="Martin F."/>
            <person name="Nordberg H.P."/>
            <person name="Cantor M.N."/>
            <person name="Hua S.X."/>
        </authorList>
    </citation>
    <scope>NUCLEOTIDE SEQUENCE [LARGE SCALE GENOMIC DNA]</scope>
    <source>
        <strain evidence="1 2">441</strain>
    </source>
</reference>
<gene>
    <name evidence="1" type="ORF">PISMIDRAFT_689819</name>
</gene>
<dbReference type="AlphaFoldDB" id="A0A0C9YE19"/>
<keyword evidence="2" id="KW-1185">Reference proteome</keyword>
<evidence type="ECO:0000313" key="1">
    <source>
        <dbReference type="EMBL" id="KIK12084.1"/>
    </source>
</evidence>
<name>A0A0C9YE19_9AGAM</name>
<proteinExistence type="predicted"/>